<dbReference type="PANTHER" id="PTHR33107">
    <property type="entry name" value="KUNITZ TRYPSIN INHIBITOR 2"/>
    <property type="match status" value="1"/>
</dbReference>
<accession>A0A5N6LJJ2</accession>
<reference evidence="3 4" key="1">
    <citation type="submission" date="2019-05" db="EMBL/GenBank/DDBJ databases">
        <title>Mikania micrantha, genome provides insights into the molecular mechanism of rapid growth.</title>
        <authorList>
            <person name="Liu B."/>
        </authorList>
    </citation>
    <scope>NUCLEOTIDE SEQUENCE [LARGE SCALE GENOMIC DNA]</scope>
    <source>
        <strain evidence="3">NLD-2019</strain>
        <tissue evidence="3">Leaf</tissue>
    </source>
</reference>
<dbReference type="SMART" id="SM00452">
    <property type="entry name" value="STI"/>
    <property type="match status" value="1"/>
</dbReference>
<dbReference type="CDD" id="cd00178">
    <property type="entry name" value="beta-trefoil_STI"/>
    <property type="match status" value="1"/>
</dbReference>
<dbReference type="EMBL" id="SZYD01000192">
    <property type="protein sequence ID" value="KAD2087007.1"/>
    <property type="molecule type" value="Genomic_DNA"/>
</dbReference>
<dbReference type="Gene3D" id="2.80.10.50">
    <property type="match status" value="1"/>
</dbReference>
<dbReference type="InterPro" id="IPR002160">
    <property type="entry name" value="Prot_inh_Kunz-lg"/>
</dbReference>
<evidence type="ECO:0000313" key="4">
    <source>
        <dbReference type="Proteomes" id="UP000326396"/>
    </source>
</evidence>
<name>A0A5N6LJJ2_9ASTR</name>
<dbReference type="SUPFAM" id="SSF50386">
    <property type="entry name" value="STI-like"/>
    <property type="match status" value="1"/>
</dbReference>
<keyword evidence="2" id="KW-0732">Signal</keyword>
<dbReference type="PANTHER" id="PTHR33107:SF88">
    <property type="entry name" value="PROTEINASE INHIBITOR I3"/>
    <property type="match status" value="1"/>
</dbReference>
<dbReference type="PRINTS" id="PR00291">
    <property type="entry name" value="KUNITZINHBTR"/>
</dbReference>
<feature type="signal peptide" evidence="2">
    <location>
        <begin position="1"/>
        <end position="20"/>
    </location>
</feature>
<dbReference type="GO" id="GO:0004866">
    <property type="term" value="F:endopeptidase inhibitor activity"/>
    <property type="evidence" value="ECO:0007669"/>
    <property type="project" value="InterPro"/>
</dbReference>
<comment type="similarity">
    <text evidence="1">Belongs to the protease inhibitor I3 (leguminous Kunitz-type inhibitor) family.</text>
</comment>
<dbReference type="Proteomes" id="UP000326396">
    <property type="component" value="Unassembled WGS sequence"/>
</dbReference>
<dbReference type="OrthoDB" id="1618320at2759"/>
<dbReference type="InterPro" id="IPR011065">
    <property type="entry name" value="Kunitz_inhibitor_STI-like_sf"/>
</dbReference>
<organism evidence="3 4">
    <name type="scientific">Mikania micrantha</name>
    <name type="common">bitter vine</name>
    <dbReference type="NCBI Taxonomy" id="192012"/>
    <lineage>
        <taxon>Eukaryota</taxon>
        <taxon>Viridiplantae</taxon>
        <taxon>Streptophyta</taxon>
        <taxon>Embryophyta</taxon>
        <taxon>Tracheophyta</taxon>
        <taxon>Spermatophyta</taxon>
        <taxon>Magnoliopsida</taxon>
        <taxon>eudicotyledons</taxon>
        <taxon>Gunneridae</taxon>
        <taxon>Pentapetalae</taxon>
        <taxon>asterids</taxon>
        <taxon>campanulids</taxon>
        <taxon>Asterales</taxon>
        <taxon>Asteraceae</taxon>
        <taxon>Asteroideae</taxon>
        <taxon>Heliantheae alliance</taxon>
        <taxon>Eupatorieae</taxon>
        <taxon>Mikania</taxon>
    </lineage>
</organism>
<evidence type="ECO:0000256" key="1">
    <source>
        <dbReference type="ARBA" id="ARBA00005440"/>
    </source>
</evidence>
<proteinExistence type="inferred from homology"/>
<feature type="chain" id="PRO_5024353565" evidence="2">
    <location>
        <begin position="21"/>
        <end position="217"/>
    </location>
</feature>
<evidence type="ECO:0000256" key="2">
    <source>
        <dbReference type="SAM" id="SignalP"/>
    </source>
</evidence>
<sequence length="217" mass="23681">MKPKVLSYVVFLVFIITTQSLPSADAAAPSELREVYDVTGKKVLHNAPYYIGPVIWAKGGGIKLTDTKDKKKVCPFYVVQDPAEVNRGGHFNFLLNGKDNDEKYLLTSHTISIESGSPEVPCDKGSYWQIPNVKAKAPSNFITTGGSIETAVSCFQVMDYPKPTSPKVHSYMLQHCPSFCGAGPGGCFNVSLIIDKGVRYLGYGGTAPFEFVFQKAK</sequence>
<gene>
    <name evidence="3" type="ORF">E3N88_41869</name>
</gene>
<keyword evidence="4" id="KW-1185">Reference proteome</keyword>
<comment type="caution">
    <text evidence="3">The sequence shown here is derived from an EMBL/GenBank/DDBJ whole genome shotgun (WGS) entry which is preliminary data.</text>
</comment>
<protein>
    <submittedName>
        <fullName evidence="3">Uncharacterized protein</fullName>
    </submittedName>
</protein>
<dbReference type="PROSITE" id="PS00283">
    <property type="entry name" value="SOYBEAN_KUNITZ"/>
    <property type="match status" value="1"/>
</dbReference>
<dbReference type="InterPro" id="IPR056368">
    <property type="entry name" value="KTI1"/>
</dbReference>
<dbReference type="Pfam" id="PF00197">
    <property type="entry name" value="Kunitz_legume"/>
    <property type="match status" value="1"/>
</dbReference>
<dbReference type="AlphaFoldDB" id="A0A5N6LJJ2"/>
<evidence type="ECO:0000313" key="3">
    <source>
        <dbReference type="EMBL" id="KAD2087007.1"/>
    </source>
</evidence>